<feature type="transmembrane region" description="Helical" evidence="7">
    <location>
        <begin position="64"/>
        <end position="86"/>
    </location>
</feature>
<gene>
    <name evidence="12" type="ORF">HLB44_11270</name>
</gene>
<protein>
    <recommendedName>
        <fullName evidence="2">histidine kinase</fullName>
        <ecNumber evidence="2">2.7.13.3</ecNumber>
    </recommendedName>
</protein>
<evidence type="ECO:0000313" key="12">
    <source>
        <dbReference type="EMBL" id="NRF67564.1"/>
    </source>
</evidence>
<dbReference type="EC" id="2.7.13.3" evidence="2"/>
<dbReference type="CDD" id="cd16922">
    <property type="entry name" value="HATPase_EvgS-ArcB-TorS-like"/>
    <property type="match status" value="1"/>
</dbReference>
<comment type="caution">
    <text evidence="6">Lacks conserved residue(s) required for the propagation of feature annotation.</text>
</comment>
<dbReference type="Pfam" id="PF02518">
    <property type="entry name" value="HATPase_c"/>
    <property type="match status" value="1"/>
</dbReference>
<dbReference type="InterPro" id="IPR011006">
    <property type="entry name" value="CheY-like_superfamily"/>
</dbReference>
<dbReference type="Gene3D" id="3.30.450.20">
    <property type="entry name" value="PAS domain"/>
    <property type="match status" value="3"/>
</dbReference>
<dbReference type="CDD" id="cd00082">
    <property type="entry name" value="HisKA"/>
    <property type="match status" value="1"/>
</dbReference>
<evidence type="ECO:0000256" key="2">
    <source>
        <dbReference type="ARBA" id="ARBA00012438"/>
    </source>
</evidence>
<accession>A0ABX2EG16</accession>
<dbReference type="InterPro" id="IPR058544">
    <property type="entry name" value="ETR1_N"/>
</dbReference>
<dbReference type="PANTHER" id="PTHR43047:SF72">
    <property type="entry name" value="OSMOSENSING HISTIDINE PROTEIN KINASE SLN1"/>
    <property type="match status" value="1"/>
</dbReference>
<dbReference type="PROSITE" id="PS50113">
    <property type="entry name" value="PAC"/>
    <property type="match status" value="2"/>
</dbReference>
<dbReference type="Gene3D" id="3.40.50.2300">
    <property type="match status" value="2"/>
</dbReference>
<evidence type="ECO:0000259" key="11">
    <source>
        <dbReference type="PROSITE" id="PS50113"/>
    </source>
</evidence>
<keyword evidence="7" id="KW-0472">Membrane</keyword>
<dbReference type="Pfam" id="PF08447">
    <property type="entry name" value="PAS_3"/>
    <property type="match status" value="1"/>
</dbReference>
<dbReference type="InterPro" id="IPR005467">
    <property type="entry name" value="His_kinase_dom"/>
</dbReference>
<dbReference type="Pfam" id="PF00072">
    <property type="entry name" value="Response_reg"/>
    <property type="match status" value="1"/>
</dbReference>
<feature type="domain" description="Response regulatory" evidence="9">
    <location>
        <begin position="778"/>
        <end position="889"/>
    </location>
</feature>
<comment type="catalytic activity">
    <reaction evidence="1">
        <text>ATP + protein L-histidine = ADP + protein N-phospho-L-histidine.</text>
        <dbReference type="EC" id="2.7.13.3"/>
    </reaction>
</comment>
<dbReference type="SMART" id="SM00448">
    <property type="entry name" value="REC"/>
    <property type="match status" value="2"/>
</dbReference>
<dbReference type="InterPro" id="IPR013655">
    <property type="entry name" value="PAS_fold_3"/>
</dbReference>
<evidence type="ECO:0000256" key="1">
    <source>
        <dbReference type="ARBA" id="ARBA00000085"/>
    </source>
</evidence>
<dbReference type="EMBL" id="JABRWJ010000003">
    <property type="protein sequence ID" value="NRF67564.1"/>
    <property type="molecule type" value="Genomic_DNA"/>
</dbReference>
<reference evidence="12 13" key="1">
    <citation type="submission" date="2020-05" db="EMBL/GenBank/DDBJ databases">
        <title>Aquincola sp. isolate from soil.</title>
        <authorList>
            <person name="Han J."/>
            <person name="Kim D.-U."/>
        </authorList>
    </citation>
    <scope>NUCLEOTIDE SEQUENCE [LARGE SCALE GENOMIC DNA]</scope>
    <source>
        <strain evidence="12 13">S2</strain>
    </source>
</reference>
<dbReference type="SMART" id="SM00388">
    <property type="entry name" value="HisKA"/>
    <property type="match status" value="1"/>
</dbReference>
<proteinExistence type="predicted"/>
<dbReference type="InterPro" id="IPR013767">
    <property type="entry name" value="PAS_fold"/>
</dbReference>
<comment type="caution">
    <text evidence="12">The sequence shown here is derived from an EMBL/GenBank/DDBJ whole genome shotgun (WGS) entry which is preliminary data.</text>
</comment>
<dbReference type="RefSeq" id="WP_173122668.1">
    <property type="nucleotide sequence ID" value="NZ_JABRWJ010000003.1"/>
</dbReference>
<dbReference type="Proteomes" id="UP000737171">
    <property type="component" value="Unassembled WGS sequence"/>
</dbReference>
<dbReference type="Pfam" id="PF00989">
    <property type="entry name" value="PAS"/>
    <property type="match status" value="1"/>
</dbReference>
<feature type="transmembrane region" description="Helical" evidence="7">
    <location>
        <begin position="26"/>
        <end position="52"/>
    </location>
</feature>
<keyword evidence="3 6" id="KW-0597">Phosphoprotein</keyword>
<feature type="domain" description="PAS" evidence="10">
    <location>
        <begin position="276"/>
        <end position="346"/>
    </location>
</feature>
<dbReference type="Pfam" id="PF08448">
    <property type="entry name" value="PAS_4"/>
    <property type="match status" value="1"/>
</dbReference>
<dbReference type="PROSITE" id="PS50112">
    <property type="entry name" value="PAS"/>
    <property type="match status" value="2"/>
</dbReference>
<feature type="modified residue" description="4-aspartylphosphate" evidence="6">
    <location>
        <position position="946"/>
    </location>
</feature>
<dbReference type="PRINTS" id="PR00344">
    <property type="entry name" value="BCTRLSENSOR"/>
</dbReference>
<evidence type="ECO:0000259" key="8">
    <source>
        <dbReference type="PROSITE" id="PS50109"/>
    </source>
</evidence>
<feature type="domain" description="Histidine kinase" evidence="8">
    <location>
        <begin position="553"/>
        <end position="773"/>
    </location>
</feature>
<dbReference type="InterPro" id="IPR036890">
    <property type="entry name" value="HATPase_C_sf"/>
</dbReference>
<evidence type="ECO:0000256" key="7">
    <source>
        <dbReference type="SAM" id="Phobius"/>
    </source>
</evidence>
<dbReference type="SUPFAM" id="SSF47384">
    <property type="entry name" value="Homodimeric domain of signal transducing histidine kinase"/>
    <property type="match status" value="1"/>
</dbReference>
<dbReference type="InterPro" id="IPR035965">
    <property type="entry name" value="PAS-like_dom_sf"/>
</dbReference>
<evidence type="ECO:0000256" key="6">
    <source>
        <dbReference type="PROSITE-ProRule" id="PRU00169"/>
    </source>
</evidence>
<dbReference type="PROSITE" id="PS50110">
    <property type="entry name" value="RESPONSE_REGULATORY"/>
    <property type="match status" value="2"/>
</dbReference>
<dbReference type="SMART" id="SM00086">
    <property type="entry name" value="PAC"/>
    <property type="match status" value="3"/>
</dbReference>
<dbReference type="InterPro" id="IPR000700">
    <property type="entry name" value="PAS-assoc_C"/>
</dbReference>
<evidence type="ECO:0000313" key="13">
    <source>
        <dbReference type="Proteomes" id="UP000737171"/>
    </source>
</evidence>
<evidence type="ECO:0000259" key="10">
    <source>
        <dbReference type="PROSITE" id="PS50112"/>
    </source>
</evidence>
<keyword evidence="7" id="KW-1133">Transmembrane helix</keyword>
<dbReference type="SMART" id="SM00091">
    <property type="entry name" value="PAS"/>
    <property type="match status" value="2"/>
</dbReference>
<organism evidence="12 13">
    <name type="scientific">Pseudaquabacterium terrae</name>
    <dbReference type="NCBI Taxonomy" id="2732868"/>
    <lineage>
        <taxon>Bacteria</taxon>
        <taxon>Pseudomonadati</taxon>
        <taxon>Pseudomonadota</taxon>
        <taxon>Betaproteobacteria</taxon>
        <taxon>Burkholderiales</taxon>
        <taxon>Sphaerotilaceae</taxon>
        <taxon>Pseudaquabacterium</taxon>
    </lineage>
</organism>
<dbReference type="InterPro" id="IPR036097">
    <property type="entry name" value="HisK_dim/P_sf"/>
</dbReference>
<keyword evidence="13" id="KW-1185">Reference proteome</keyword>
<feature type="domain" description="PAC" evidence="11">
    <location>
        <begin position="347"/>
        <end position="401"/>
    </location>
</feature>
<dbReference type="Gene3D" id="3.30.565.10">
    <property type="entry name" value="Histidine kinase-like ATPase, C-terminal domain"/>
    <property type="match status" value="1"/>
</dbReference>
<keyword evidence="7" id="KW-0812">Transmembrane</keyword>
<evidence type="ECO:0000256" key="5">
    <source>
        <dbReference type="ARBA" id="ARBA00022777"/>
    </source>
</evidence>
<evidence type="ECO:0000256" key="3">
    <source>
        <dbReference type="ARBA" id="ARBA00022553"/>
    </source>
</evidence>
<sequence length="1027" mass="110944">MDALESLLARNGFLPHGYCFQWSPGLLWTMVSADTLIALAYFSIPLAIISFVRKRPQQNFGGVPWLFSAFIFSCGLTHVMDVWTIWRPDYQLHALVKAMTAGMSAYTALALWPLIPRALRIPSVDALQSVITELQTEVQRRRSVEDHLQEVEQRLAVSLASIGAGFIATDAAGRVTRMNAVAERVTGWDEAAAQGCSVWTVFEREGELPDDRDPLKALLRRPGAAAAVLQAVCLSRFGQRTPVDLNADLTRSSDGSTIGLALIIRDVTRLSQAESAVRRLAAVVESSADAIIAGTLDGRITDWNNAAERMFGYSAVEAVGQPMQVLVPPAQRAEQAALIAQIAAGRGGVSLRTVRSGKDGRQVEVSLTISPIRDALGQVAGIAKTMRDLTHQRLIEAALRRTEARIRFALESAQIGDWEMELDGGEVWRSPRHDRCFGHAEPLLAWSRRALLDHVCADDRPAVEHSLQSAIDGRAEWHAEFRVTWPDASEHWLRMDGRVLPGEPGVSARMVGIVADVTPLRQAEQSRLLSQRLQQENLQILESSRLKSQFLANMSHELRTPLNAIIGFADVLRERRVAPDSPRHHEFISHIATSGRHLLQVINDILDLARIEAGKLELHAAPLDLGAAIDKVVGALAEPAAAKALRITASVDPALHDIVLDPARLEQVIFNFVSNAVKFTPAGGRIAVRALAEDGDHFRLEVEDSGVGIAPDDLPRLFVSFQQLDGGYAKRHQGTGLGLTLTRQLVEAQGGEVGAHSVPGQGSIFHARLPRRVKTLPRMLLAEQAQAVGDTVARELAEGGIAVDAAGSTAEVIRLTRTRRYDGLALALHREGGGLDALAQLRRGDADAPPVRALAASSADGRLAAFAVSNVIAKPLRADEVSDAMRPLQPAIAGGGVVLVVDDDPMARDLMQATLESFGIPTAGAGGGAEALQLLPVVKPAAMVLDLMMPEVDGFQVLHRLREDPAWRDLPVLVWTCMTLTEAEFAVLAASAQAIVEKGGGGVAEVLQALERWAPQRRALPDAAGDR</sequence>
<dbReference type="PANTHER" id="PTHR43047">
    <property type="entry name" value="TWO-COMPONENT HISTIDINE PROTEIN KINASE"/>
    <property type="match status" value="1"/>
</dbReference>
<evidence type="ECO:0000259" key="9">
    <source>
        <dbReference type="PROSITE" id="PS50110"/>
    </source>
</evidence>
<dbReference type="SMART" id="SM00387">
    <property type="entry name" value="HATPase_c"/>
    <property type="match status" value="1"/>
</dbReference>
<dbReference type="SUPFAM" id="SSF55785">
    <property type="entry name" value="PYP-like sensor domain (PAS domain)"/>
    <property type="match status" value="3"/>
</dbReference>
<dbReference type="InterPro" id="IPR003594">
    <property type="entry name" value="HATPase_dom"/>
</dbReference>
<evidence type="ECO:0000256" key="4">
    <source>
        <dbReference type="ARBA" id="ARBA00022679"/>
    </source>
</evidence>
<feature type="domain" description="Response regulatory" evidence="9">
    <location>
        <begin position="897"/>
        <end position="1013"/>
    </location>
</feature>
<dbReference type="Pfam" id="PF00512">
    <property type="entry name" value="HisKA"/>
    <property type="match status" value="1"/>
</dbReference>
<keyword evidence="5" id="KW-0418">Kinase</keyword>
<dbReference type="InterPro" id="IPR001789">
    <property type="entry name" value="Sig_transdc_resp-reg_receiver"/>
</dbReference>
<dbReference type="Gene3D" id="1.10.287.130">
    <property type="match status" value="1"/>
</dbReference>
<dbReference type="SUPFAM" id="SSF55874">
    <property type="entry name" value="ATPase domain of HSP90 chaperone/DNA topoisomerase II/histidine kinase"/>
    <property type="match status" value="1"/>
</dbReference>
<feature type="domain" description="PAC" evidence="11">
    <location>
        <begin position="477"/>
        <end position="529"/>
    </location>
</feature>
<name>A0ABX2EG16_9BURK</name>
<feature type="domain" description="PAS" evidence="10">
    <location>
        <begin position="151"/>
        <end position="221"/>
    </location>
</feature>
<dbReference type="SUPFAM" id="SSF52172">
    <property type="entry name" value="CheY-like"/>
    <property type="match status" value="2"/>
</dbReference>
<dbReference type="InterPro" id="IPR004358">
    <property type="entry name" value="Sig_transdc_His_kin-like_C"/>
</dbReference>
<dbReference type="InterPro" id="IPR001610">
    <property type="entry name" value="PAC"/>
</dbReference>
<dbReference type="InterPro" id="IPR013656">
    <property type="entry name" value="PAS_4"/>
</dbReference>
<dbReference type="InterPro" id="IPR003661">
    <property type="entry name" value="HisK_dim/P_dom"/>
</dbReference>
<dbReference type="InterPro" id="IPR000014">
    <property type="entry name" value="PAS"/>
</dbReference>
<dbReference type="CDD" id="cd00130">
    <property type="entry name" value="PAS"/>
    <property type="match status" value="3"/>
</dbReference>
<dbReference type="NCBIfam" id="TIGR00229">
    <property type="entry name" value="sensory_box"/>
    <property type="match status" value="2"/>
</dbReference>
<keyword evidence="4" id="KW-0808">Transferase</keyword>
<dbReference type="Pfam" id="PF25487">
    <property type="entry name" value="ETR1_N"/>
    <property type="match status" value="1"/>
</dbReference>
<dbReference type="PROSITE" id="PS50109">
    <property type="entry name" value="HIS_KIN"/>
    <property type="match status" value="1"/>
</dbReference>